<feature type="transmembrane region" description="Helical" evidence="1">
    <location>
        <begin position="210"/>
        <end position="229"/>
    </location>
</feature>
<evidence type="ECO:0008006" key="4">
    <source>
        <dbReference type="Google" id="ProtNLM"/>
    </source>
</evidence>
<dbReference type="PANTHER" id="PTHR37488">
    <property type="entry name" value="DUF1275 DOMAIN-CONTAINING PROTEIN"/>
    <property type="match status" value="1"/>
</dbReference>
<dbReference type="AlphaFoldDB" id="A0A427YWU7"/>
<dbReference type="Proteomes" id="UP000279259">
    <property type="component" value="Unassembled WGS sequence"/>
</dbReference>
<reference evidence="2 3" key="1">
    <citation type="submission" date="2018-11" db="EMBL/GenBank/DDBJ databases">
        <title>Genome sequence of Saitozyma podzolica DSM 27192.</title>
        <authorList>
            <person name="Aliyu H."/>
            <person name="Gorte O."/>
            <person name="Ochsenreither K."/>
        </authorList>
    </citation>
    <scope>NUCLEOTIDE SEQUENCE [LARGE SCALE GENOMIC DNA]</scope>
    <source>
        <strain evidence="2 3">DSM 27192</strain>
    </source>
</reference>
<dbReference type="EMBL" id="RSCD01000001">
    <property type="protein sequence ID" value="RSH95431.1"/>
    <property type="molecule type" value="Genomic_DNA"/>
</dbReference>
<dbReference type="Pfam" id="PF06912">
    <property type="entry name" value="DUF1275"/>
    <property type="match status" value="1"/>
</dbReference>
<keyword evidence="1" id="KW-1133">Transmembrane helix</keyword>
<feature type="transmembrane region" description="Helical" evidence="1">
    <location>
        <begin position="120"/>
        <end position="138"/>
    </location>
</feature>
<feature type="transmembrane region" description="Helical" evidence="1">
    <location>
        <begin position="85"/>
        <end position="108"/>
    </location>
</feature>
<protein>
    <recommendedName>
        <fullName evidence="4">DUF1275 domain protein</fullName>
    </recommendedName>
</protein>
<comment type="caution">
    <text evidence="2">The sequence shown here is derived from an EMBL/GenBank/DDBJ whole genome shotgun (WGS) entry which is preliminary data.</text>
</comment>
<dbReference type="InterPro" id="IPR010699">
    <property type="entry name" value="DUF1275"/>
</dbReference>
<sequence>MQRESLSKEAASPADAPVPLRAGRTGYWTSNLDLTWQTYLPVLLVLSFAAGCIDVFSVPALRVFTGNLVYAALGVAQMVSVDPSVIYPVSAIVALAGSWVGSFTSGLIGNHLGRKRRGFIFGDLVFQSVLIFLCSYSMGAQNVTVKGMGTPPTIPTQVATGAMAELVSDPRLFVGFTKNRPRNERIIFVLTFFLGGVIGGLAYRYSSPELCLLLTAIFKLLAAISVLLVPRKDVAPAPEIA</sequence>
<accession>A0A427YWU7</accession>
<name>A0A427YWU7_9TREE</name>
<keyword evidence="1" id="KW-0812">Transmembrane</keyword>
<organism evidence="2 3">
    <name type="scientific">Saitozyma podzolica</name>
    <dbReference type="NCBI Taxonomy" id="1890683"/>
    <lineage>
        <taxon>Eukaryota</taxon>
        <taxon>Fungi</taxon>
        <taxon>Dikarya</taxon>
        <taxon>Basidiomycota</taxon>
        <taxon>Agaricomycotina</taxon>
        <taxon>Tremellomycetes</taxon>
        <taxon>Tremellales</taxon>
        <taxon>Trimorphomycetaceae</taxon>
        <taxon>Saitozyma</taxon>
    </lineage>
</organism>
<gene>
    <name evidence="2" type="ORF">EHS25_000521</name>
</gene>
<evidence type="ECO:0000313" key="3">
    <source>
        <dbReference type="Proteomes" id="UP000279259"/>
    </source>
</evidence>
<keyword evidence="1" id="KW-0472">Membrane</keyword>
<proteinExistence type="predicted"/>
<keyword evidence="3" id="KW-1185">Reference proteome</keyword>
<feature type="transmembrane region" description="Helical" evidence="1">
    <location>
        <begin position="186"/>
        <end position="203"/>
    </location>
</feature>
<dbReference type="OrthoDB" id="5288586at2759"/>
<dbReference type="PANTHER" id="PTHR37488:SF2">
    <property type="entry name" value="DUF1275 DOMAIN-CONTAINING PROTEIN"/>
    <property type="match status" value="1"/>
</dbReference>
<evidence type="ECO:0000313" key="2">
    <source>
        <dbReference type="EMBL" id="RSH95431.1"/>
    </source>
</evidence>
<evidence type="ECO:0000256" key="1">
    <source>
        <dbReference type="SAM" id="Phobius"/>
    </source>
</evidence>
<feature type="transmembrane region" description="Helical" evidence="1">
    <location>
        <begin position="38"/>
        <end position="56"/>
    </location>
</feature>